<evidence type="ECO:0000256" key="1">
    <source>
        <dbReference type="SAM" id="Phobius"/>
    </source>
</evidence>
<gene>
    <name evidence="2" type="ORF">PVT01_000006900</name>
</gene>
<protein>
    <submittedName>
        <fullName evidence="2">Uncharacterized protein</fullName>
    </submittedName>
</protein>
<dbReference type="InterPro" id="IPR022139">
    <property type="entry name" value="Fam-L/Fam-M-like_plasmodium"/>
</dbReference>
<name>A0A1G4E7T2_PLAVI</name>
<feature type="transmembrane region" description="Helical" evidence="1">
    <location>
        <begin position="131"/>
        <end position="152"/>
    </location>
</feature>
<dbReference type="VEuPathDB" id="PlasmoDB:PVP01_0002630"/>
<keyword evidence="1" id="KW-0812">Transmembrane</keyword>
<evidence type="ECO:0000313" key="3">
    <source>
        <dbReference type="Proteomes" id="UP000196402"/>
    </source>
</evidence>
<dbReference type="AlphaFoldDB" id="A0A1G4E7T2"/>
<accession>A0A1G4E7T2</accession>
<keyword evidence="1" id="KW-0472">Membrane</keyword>
<dbReference type="Proteomes" id="UP000196402">
    <property type="component" value="Unassembled WGS sequence"/>
</dbReference>
<sequence length="186" mass="21929">MGTFSKSLENQYKYDKILNVKFCRLLASYEQKRGLRDTRFKDKLPDRSLHKNRINEPDHIPTYSSVRSKASNNVDLYMKNYKDRYMNKKGLSKLDCYYENKLFNKFNHMCDIAEKMRNNKKRLKRFFLKKYGIGLIIFALLPSLGLIFHIFFGVGENPGIYGICQESHFDKDAGKITKHKDLVSGY</sequence>
<dbReference type="EMBL" id="FLYH01000004">
    <property type="protein sequence ID" value="SCA83360.1"/>
    <property type="molecule type" value="Genomic_DNA"/>
</dbReference>
<reference evidence="2 3" key="1">
    <citation type="submission" date="2016-07" db="EMBL/GenBank/DDBJ databases">
        <authorList>
            <consortium name="Pathogen Informatics"/>
        </authorList>
    </citation>
    <scope>NUCLEOTIDE SEQUENCE [LARGE SCALE GENOMIC DNA]</scope>
</reference>
<organism evidence="2 3">
    <name type="scientific">Plasmodium vivax</name>
    <name type="common">malaria parasite P. vivax</name>
    <dbReference type="NCBI Taxonomy" id="5855"/>
    <lineage>
        <taxon>Eukaryota</taxon>
        <taxon>Sar</taxon>
        <taxon>Alveolata</taxon>
        <taxon>Apicomplexa</taxon>
        <taxon>Aconoidasida</taxon>
        <taxon>Haemosporida</taxon>
        <taxon>Plasmodiidae</taxon>
        <taxon>Plasmodium</taxon>
        <taxon>Plasmodium (Plasmodium)</taxon>
    </lineage>
</organism>
<dbReference type="VEuPathDB" id="PlasmoDB:PVW1_050041900"/>
<keyword evidence="1" id="KW-1133">Transmembrane helix</keyword>
<evidence type="ECO:0000313" key="2">
    <source>
        <dbReference type="EMBL" id="SCA83360.1"/>
    </source>
</evidence>
<dbReference type="VEuPathDB" id="PlasmoDB:PVPAM_010009600"/>
<dbReference type="Pfam" id="PF12420">
    <property type="entry name" value="DUF3671"/>
    <property type="match status" value="1"/>
</dbReference>
<proteinExistence type="predicted"/>